<evidence type="ECO:0000259" key="7">
    <source>
        <dbReference type="PROSITE" id="PS50103"/>
    </source>
</evidence>
<evidence type="ECO:0000313" key="9">
    <source>
        <dbReference type="Proteomes" id="UP000017836"/>
    </source>
</evidence>
<dbReference type="GO" id="GO:0008270">
    <property type="term" value="F:zinc ion binding"/>
    <property type="evidence" value="ECO:0007669"/>
    <property type="project" value="UniProtKB-KW"/>
</dbReference>
<feature type="zinc finger region" description="C3H1-type" evidence="5">
    <location>
        <begin position="125"/>
        <end position="153"/>
    </location>
</feature>
<dbReference type="EMBL" id="KI392567">
    <property type="protein sequence ID" value="ERN13744.1"/>
    <property type="molecule type" value="Genomic_DNA"/>
</dbReference>
<proteinExistence type="predicted"/>
<evidence type="ECO:0000313" key="8">
    <source>
        <dbReference type="EMBL" id="ERN13744.1"/>
    </source>
</evidence>
<dbReference type="InterPro" id="IPR050974">
    <property type="entry name" value="Plant_ZF_CCCH"/>
</dbReference>
<dbReference type="AlphaFoldDB" id="W1PZX5"/>
<feature type="compositionally biased region" description="Low complexity" evidence="6">
    <location>
        <begin position="253"/>
        <end position="265"/>
    </location>
</feature>
<feature type="zinc finger region" description="C3H1-type" evidence="5">
    <location>
        <begin position="322"/>
        <end position="350"/>
    </location>
</feature>
<keyword evidence="9" id="KW-1185">Reference proteome</keyword>
<feature type="domain" description="C3H1-type" evidence="7">
    <location>
        <begin position="275"/>
        <end position="303"/>
    </location>
</feature>
<dbReference type="OMA" id="ETNVYMH"/>
<evidence type="ECO:0000256" key="4">
    <source>
        <dbReference type="ARBA" id="ARBA00023125"/>
    </source>
</evidence>
<keyword evidence="3 5" id="KW-0862">Zinc</keyword>
<dbReference type="Gene3D" id="2.30.30.1190">
    <property type="match status" value="1"/>
</dbReference>
<dbReference type="PANTHER" id="PTHR12506">
    <property type="entry name" value="PROTEIN PHOSPHATASE RELATED"/>
    <property type="match status" value="1"/>
</dbReference>
<keyword evidence="1 5" id="KW-0479">Metal-binding</keyword>
<dbReference type="eggNOG" id="KOG1677">
    <property type="taxonomic scope" value="Eukaryota"/>
</dbReference>
<dbReference type="Gene3D" id="4.10.1000.10">
    <property type="entry name" value="Zinc finger, CCCH-type"/>
    <property type="match status" value="2"/>
</dbReference>
<feature type="region of interest" description="Disordered" evidence="6">
    <location>
        <begin position="358"/>
        <end position="380"/>
    </location>
</feature>
<dbReference type="Pfam" id="PF00642">
    <property type="entry name" value="zf-CCCH"/>
    <property type="match status" value="5"/>
</dbReference>
<dbReference type="PROSITE" id="PS50103">
    <property type="entry name" value="ZF_C3H1"/>
    <property type="match status" value="5"/>
</dbReference>
<dbReference type="SUPFAM" id="SSF90229">
    <property type="entry name" value="CCCH zinc finger"/>
    <property type="match status" value="5"/>
</dbReference>
<feature type="domain" description="C3H1-type" evidence="7">
    <location>
        <begin position="322"/>
        <end position="350"/>
    </location>
</feature>
<dbReference type="HOGENOM" id="CLU_033292_1_0_1"/>
<feature type="domain" description="C3H1-type" evidence="7">
    <location>
        <begin position="79"/>
        <end position="107"/>
    </location>
</feature>
<dbReference type="OrthoDB" id="411372at2759"/>
<dbReference type="InterPro" id="IPR036855">
    <property type="entry name" value="Znf_CCCH_sf"/>
</dbReference>
<feature type="zinc finger region" description="C3H1-type" evidence="5">
    <location>
        <begin position="79"/>
        <end position="107"/>
    </location>
</feature>
<feature type="domain" description="C3H1-type" evidence="7">
    <location>
        <begin position="36"/>
        <end position="64"/>
    </location>
</feature>
<evidence type="ECO:0000256" key="5">
    <source>
        <dbReference type="PROSITE-ProRule" id="PRU00723"/>
    </source>
</evidence>
<evidence type="ECO:0000256" key="3">
    <source>
        <dbReference type="ARBA" id="ARBA00022833"/>
    </source>
</evidence>
<reference evidence="9" key="1">
    <citation type="journal article" date="2013" name="Science">
        <title>The Amborella genome and the evolution of flowering plants.</title>
        <authorList>
            <consortium name="Amborella Genome Project"/>
        </authorList>
    </citation>
    <scope>NUCLEOTIDE SEQUENCE [LARGE SCALE GENOMIC DNA]</scope>
</reference>
<sequence length="380" mass="41856">MTVSEGNGNGDLEEQILNLKIEDGDGASNSGPYPERSDQPDCSFYMKTGTCKFGMNCRFNHPHGDKQDAFTKKEEFPERIGQPECKFYLKTGTCKFKSACRFHHPSDRNGSAGKPLLNFLGLPIRLGEKECPFYMRQGSCKYGENCRFHHPDPTAVSKQVRFSGYPTNASNESFSPHASAMPHPLGGFWPGAPSEAVPPFINNGASSSYVPPVPSPFPESGWNDYQPSVTPPLVLESHYHPPPRSAPVYHQPNTNNSNSSTNQQQVAVDDVFPERPGEPNCQYYMKTGDCKFRSSCRYNHPKDRVPTSSPMCSFSPMGLPLRPDQPVCTHYSRYGICKFGPACRFDHSLKNAWVSAGGEAGEQEATQEDGTAASPPLSPS</sequence>
<dbReference type="InterPro" id="IPR000571">
    <property type="entry name" value="Znf_CCCH"/>
</dbReference>
<feature type="zinc finger region" description="C3H1-type" evidence="5">
    <location>
        <begin position="275"/>
        <end position="303"/>
    </location>
</feature>
<dbReference type="SMART" id="SM00356">
    <property type="entry name" value="ZnF_C3H1"/>
    <property type="match status" value="5"/>
</dbReference>
<feature type="domain" description="C3H1-type" evidence="7">
    <location>
        <begin position="125"/>
        <end position="153"/>
    </location>
</feature>
<protein>
    <recommendedName>
        <fullName evidence="7">C3H1-type domain-containing protein</fullName>
    </recommendedName>
</protein>
<dbReference type="PANTHER" id="PTHR12506:SF20">
    <property type="entry name" value="ZINC FINGER CCCH DOMAIN-CONTAINING PROTEIN 67"/>
    <property type="match status" value="1"/>
</dbReference>
<dbReference type="KEGG" id="atr:18441991"/>
<evidence type="ECO:0000256" key="2">
    <source>
        <dbReference type="ARBA" id="ARBA00022771"/>
    </source>
</evidence>
<accession>W1PZX5</accession>
<feature type="region of interest" description="Disordered" evidence="6">
    <location>
        <begin position="233"/>
        <end position="265"/>
    </location>
</feature>
<feature type="zinc finger region" description="C3H1-type" evidence="5">
    <location>
        <begin position="36"/>
        <end position="64"/>
    </location>
</feature>
<dbReference type="Gramene" id="ERN13744">
    <property type="protein sequence ID" value="ERN13744"/>
    <property type="gene ID" value="AMTR_s00049p00179390"/>
</dbReference>
<evidence type="ECO:0000256" key="6">
    <source>
        <dbReference type="SAM" id="MobiDB-lite"/>
    </source>
</evidence>
<dbReference type="GO" id="GO:0003677">
    <property type="term" value="F:DNA binding"/>
    <property type="evidence" value="ECO:0007669"/>
    <property type="project" value="UniProtKB-KW"/>
</dbReference>
<keyword evidence="4" id="KW-0238">DNA-binding</keyword>
<evidence type="ECO:0000256" key="1">
    <source>
        <dbReference type="ARBA" id="ARBA00022723"/>
    </source>
</evidence>
<gene>
    <name evidence="8" type="ORF">AMTR_s00049p00179390</name>
</gene>
<dbReference type="STRING" id="13333.W1PZX5"/>
<dbReference type="Proteomes" id="UP000017836">
    <property type="component" value="Unassembled WGS sequence"/>
</dbReference>
<keyword evidence="2 5" id="KW-0863">Zinc-finger</keyword>
<organism evidence="8 9">
    <name type="scientific">Amborella trichopoda</name>
    <dbReference type="NCBI Taxonomy" id="13333"/>
    <lineage>
        <taxon>Eukaryota</taxon>
        <taxon>Viridiplantae</taxon>
        <taxon>Streptophyta</taxon>
        <taxon>Embryophyta</taxon>
        <taxon>Tracheophyta</taxon>
        <taxon>Spermatophyta</taxon>
        <taxon>Magnoliopsida</taxon>
        <taxon>Amborellales</taxon>
        <taxon>Amborellaceae</taxon>
        <taxon>Amborella</taxon>
    </lineage>
</organism>
<dbReference type="GO" id="GO:0003729">
    <property type="term" value="F:mRNA binding"/>
    <property type="evidence" value="ECO:0000318"/>
    <property type="project" value="GO_Central"/>
</dbReference>
<name>W1PZX5_AMBTC</name>